<accession>A0A831RQR6</accession>
<keyword evidence="2" id="KW-0732">Signal</keyword>
<organism evidence="3">
    <name type="scientific">Thiolapillus brandeum</name>
    <dbReference type="NCBI Taxonomy" id="1076588"/>
    <lineage>
        <taxon>Bacteria</taxon>
        <taxon>Pseudomonadati</taxon>
        <taxon>Pseudomonadota</taxon>
        <taxon>Gammaproteobacteria</taxon>
        <taxon>Chromatiales</taxon>
        <taxon>Sedimenticolaceae</taxon>
        <taxon>Thiolapillus</taxon>
    </lineage>
</organism>
<protein>
    <submittedName>
        <fullName evidence="3">Uncharacterized protein</fullName>
    </submittedName>
</protein>
<feature type="region of interest" description="Disordered" evidence="1">
    <location>
        <begin position="59"/>
        <end position="78"/>
    </location>
</feature>
<gene>
    <name evidence="3" type="ORF">ENJ12_00280</name>
</gene>
<feature type="signal peptide" evidence="2">
    <location>
        <begin position="1"/>
        <end position="19"/>
    </location>
</feature>
<evidence type="ECO:0000313" key="3">
    <source>
        <dbReference type="EMBL" id="HEC05261.1"/>
    </source>
</evidence>
<feature type="chain" id="PRO_5032477849" evidence="2">
    <location>
        <begin position="20"/>
        <end position="102"/>
    </location>
</feature>
<evidence type="ECO:0000256" key="1">
    <source>
        <dbReference type="SAM" id="MobiDB-lite"/>
    </source>
</evidence>
<name>A0A831RQR6_9GAMM</name>
<dbReference type="Proteomes" id="UP000886339">
    <property type="component" value="Unassembled WGS sequence"/>
</dbReference>
<dbReference type="EMBL" id="DRLF01000009">
    <property type="protein sequence ID" value="HEC05261.1"/>
    <property type="molecule type" value="Genomic_DNA"/>
</dbReference>
<reference evidence="3" key="1">
    <citation type="journal article" date="2020" name="mSystems">
        <title>Genome- and Community-Level Interaction Insights into Carbon Utilization and Element Cycling Functions of Hydrothermarchaeota in Hydrothermal Sediment.</title>
        <authorList>
            <person name="Zhou Z."/>
            <person name="Liu Y."/>
            <person name="Xu W."/>
            <person name="Pan J."/>
            <person name="Luo Z.H."/>
            <person name="Li M."/>
        </authorList>
    </citation>
    <scope>NUCLEOTIDE SEQUENCE [LARGE SCALE GENOMIC DNA]</scope>
    <source>
        <strain evidence="3">HyVt-458</strain>
    </source>
</reference>
<evidence type="ECO:0000256" key="2">
    <source>
        <dbReference type="SAM" id="SignalP"/>
    </source>
</evidence>
<proteinExistence type="predicted"/>
<sequence>MKTLLTFSALALVSNMAFAETFQYERQLASEDLDPNIPSLSQGISNPAKSVQQPRVSLFDTYRGNPDTQVGPVEPGSMPVTRHNHIFTAYDMLIETTPDLEV</sequence>
<comment type="caution">
    <text evidence="3">The sequence shown here is derived from an EMBL/GenBank/DDBJ whole genome shotgun (WGS) entry which is preliminary data.</text>
</comment>
<dbReference type="AlphaFoldDB" id="A0A831RQR6"/>